<dbReference type="PANTHER" id="PTHR32093:SF128">
    <property type="entry name" value="LEUCINE-RICH REPEAT-CONTAINING N-TERMINAL PLANT-TYPE DOMAIN-CONTAINING PROTEIN"/>
    <property type="match status" value="1"/>
</dbReference>
<feature type="signal peptide" evidence="5">
    <location>
        <begin position="1"/>
        <end position="25"/>
    </location>
</feature>
<evidence type="ECO:0000313" key="7">
    <source>
        <dbReference type="Proteomes" id="UP000241394"/>
    </source>
</evidence>
<name>A0A2R6Q5Z0_ACTCC</name>
<dbReference type="InterPro" id="IPR032675">
    <property type="entry name" value="LRR_dom_sf"/>
</dbReference>
<comment type="caution">
    <text evidence="6">The sequence shown here is derived from an EMBL/GenBank/DDBJ whole genome shotgun (WGS) entry which is preliminary data.</text>
</comment>
<dbReference type="OMA" id="FTHVGPW"/>
<dbReference type="Pfam" id="PF00560">
    <property type="entry name" value="LRR_1"/>
    <property type="match status" value="1"/>
</dbReference>
<organism evidence="6 7">
    <name type="scientific">Actinidia chinensis var. chinensis</name>
    <name type="common">Chinese soft-hair kiwi</name>
    <dbReference type="NCBI Taxonomy" id="1590841"/>
    <lineage>
        <taxon>Eukaryota</taxon>
        <taxon>Viridiplantae</taxon>
        <taxon>Streptophyta</taxon>
        <taxon>Embryophyta</taxon>
        <taxon>Tracheophyta</taxon>
        <taxon>Spermatophyta</taxon>
        <taxon>Magnoliopsida</taxon>
        <taxon>eudicotyledons</taxon>
        <taxon>Gunneridae</taxon>
        <taxon>Pentapetalae</taxon>
        <taxon>asterids</taxon>
        <taxon>Ericales</taxon>
        <taxon>Actinidiaceae</taxon>
        <taxon>Actinidia</taxon>
    </lineage>
</organism>
<reference evidence="6 7" key="1">
    <citation type="submission" date="2017-07" db="EMBL/GenBank/DDBJ databases">
        <title>An improved, manually edited Actinidia chinensis var. chinensis (kiwifruit) genome highlights the challenges associated with draft genomes and gene prediction in plants.</title>
        <authorList>
            <person name="Pilkington S."/>
            <person name="Crowhurst R."/>
            <person name="Hilario E."/>
            <person name="Nardozza S."/>
            <person name="Fraser L."/>
            <person name="Peng Y."/>
            <person name="Gunaseelan K."/>
            <person name="Simpson R."/>
            <person name="Tahir J."/>
            <person name="Deroles S."/>
            <person name="Templeton K."/>
            <person name="Luo Z."/>
            <person name="Davy M."/>
            <person name="Cheng C."/>
            <person name="Mcneilage M."/>
            <person name="Scaglione D."/>
            <person name="Liu Y."/>
            <person name="Zhang Q."/>
            <person name="Datson P."/>
            <person name="De Silva N."/>
            <person name="Gardiner S."/>
            <person name="Bassett H."/>
            <person name="Chagne D."/>
            <person name="Mccallum J."/>
            <person name="Dzierzon H."/>
            <person name="Deng C."/>
            <person name="Wang Y.-Y."/>
            <person name="Barron N."/>
            <person name="Manako K."/>
            <person name="Bowen J."/>
            <person name="Foster T."/>
            <person name="Erridge Z."/>
            <person name="Tiffin H."/>
            <person name="Waite C."/>
            <person name="Davies K."/>
            <person name="Grierson E."/>
            <person name="Laing W."/>
            <person name="Kirk R."/>
            <person name="Chen X."/>
            <person name="Wood M."/>
            <person name="Montefiori M."/>
            <person name="Brummell D."/>
            <person name="Schwinn K."/>
            <person name="Catanach A."/>
            <person name="Fullerton C."/>
            <person name="Li D."/>
            <person name="Meiyalaghan S."/>
            <person name="Nieuwenhuizen N."/>
            <person name="Read N."/>
            <person name="Prakash R."/>
            <person name="Hunter D."/>
            <person name="Zhang H."/>
            <person name="Mckenzie M."/>
            <person name="Knabel M."/>
            <person name="Harris A."/>
            <person name="Allan A."/>
            <person name="Chen A."/>
            <person name="Janssen B."/>
            <person name="Plunkett B."/>
            <person name="Dwamena C."/>
            <person name="Voogd C."/>
            <person name="Leif D."/>
            <person name="Lafferty D."/>
            <person name="Souleyre E."/>
            <person name="Varkonyi-Gasic E."/>
            <person name="Gambi F."/>
            <person name="Hanley J."/>
            <person name="Yao J.-L."/>
            <person name="Cheung J."/>
            <person name="David K."/>
            <person name="Warren B."/>
            <person name="Marsh K."/>
            <person name="Snowden K."/>
            <person name="Lin-Wang K."/>
            <person name="Brian L."/>
            <person name="Martinez-Sanchez M."/>
            <person name="Wang M."/>
            <person name="Ileperuma N."/>
            <person name="Macnee N."/>
            <person name="Campin R."/>
            <person name="Mcatee P."/>
            <person name="Drummond R."/>
            <person name="Espley R."/>
            <person name="Ireland H."/>
            <person name="Wu R."/>
            <person name="Atkinson R."/>
            <person name="Karunairetnam S."/>
            <person name="Bulley S."/>
            <person name="Chunkath S."/>
            <person name="Hanley Z."/>
            <person name="Storey R."/>
            <person name="Thrimawithana A."/>
            <person name="Thomson S."/>
            <person name="David C."/>
            <person name="Testolin R."/>
        </authorList>
    </citation>
    <scope>NUCLEOTIDE SEQUENCE [LARGE SCALE GENOMIC DNA]</scope>
    <source>
        <strain evidence="7">cv. Red5</strain>
        <tissue evidence="6">Young leaf</tissue>
    </source>
</reference>
<dbReference type="Gene3D" id="3.80.10.10">
    <property type="entry name" value="Ribonuclease Inhibitor"/>
    <property type="match status" value="2"/>
</dbReference>
<evidence type="ECO:0000256" key="5">
    <source>
        <dbReference type="SAM" id="SignalP"/>
    </source>
</evidence>
<evidence type="ECO:0000256" key="3">
    <source>
        <dbReference type="ARBA" id="ARBA00022729"/>
    </source>
</evidence>
<dbReference type="STRING" id="1590841.A0A2R6Q5Z0"/>
<comment type="subcellular location">
    <subcellularLocation>
        <location evidence="1">Secreted</location>
    </subcellularLocation>
</comment>
<dbReference type="GO" id="GO:0005576">
    <property type="term" value="C:extracellular region"/>
    <property type="evidence" value="ECO:0007669"/>
    <property type="project" value="UniProtKB-SubCell"/>
</dbReference>
<evidence type="ECO:0000256" key="1">
    <source>
        <dbReference type="ARBA" id="ARBA00004613"/>
    </source>
</evidence>
<evidence type="ECO:0000256" key="2">
    <source>
        <dbReference type="ARBA" id="ARBA00022525"/>
    </source>
</evidence>
<dbReference type="EMBL" id="NKQK01000019">
    <property type="protein sequence ID" value="PSS02693.1"/>
    <property type="molecule type" value="Genomic_DNA"/>
</dbReference>
<dbReference type="Proteomes" id="UP000241394">
    <property type="component" value="Chromosome LG19"/>
</dbReference>
<dbReference type="InterPro" id="IPR051582">
    <property type="entry name" value="LRR_extensin-like_regulator"/>
</dbReference>
<dbReference type="PANTHER" id="PTHR32093">
    <property type="entry name" value="LEUCINE-RICH REPEAT EXTENSIN-LIKE PROTEIN 3-RELATED"/>
    <property type="match status" value="1"/>
</dbReference>
<dbReference type="FunCoup" id="A0A2R6Q5Z0">
    <property type="interactions" value="1044"/>
</dbReference>
<proteinExistence type="predicted"/>
<keyword evidence="2" id="KW-0964">Secreted</keyword>
<dbReference type="InterPro" id="IPR001611">
    <property type="entry name" value="Leu-rich_rpt"/>
</dbReference>
<protein>
    <submittedName>
        <fullName evidence="6">Leucine-rich repeat protein</fullName>
    </submittedName>
</protein>
<dbReference type="OrthoDB" id="676979at2759"/>
<gene>
    <name evidence="6" type="ORF">CEY00_Acc21104</name>
</gene>
<keyword evidence="3 5" id="KW-0732">Signal</keyword>
<evidence type="ECO:0000256" key="4">
    <source>
        <dbReference type="ARBA" id="ARBA00022737"/>
    </source>
</evidence>
<keyword evidence="7" id="KW-1185">Reference proteome</keyword>
<dbReference type="Gramene" id="PSS02693">
    <property type="protein sequence ID" value="PSS02693"/>
    <property type="gene ID" value="CEY00_Acc21104"/>
</dbReference>
<dbReference type="SUPFAM" id="SSF52058">
    <property type="entry name" value="L domain-like"/>
    <property type="match status" value="1"/>
</dbReference>
<dbReference type="InParanoid" id="A0A2R6Q5Z0"/>
<accession>A0A2R6Q5Z0</accession>
<evidence type="ECO:0000313" key="6">
    <source>
        <dbReference type="EMBL" id="PSS02693.1"/>
    </source>
</evidence>
<dbReference type="AlphaFoldDB" id="A0A2R6Q5Z0"/>
<sequence length="419" mass="46186">MGIISPHPLTLILIFIFTLPHLLRALTHNCSCEPPSPEPLPPEPQPLAFIDRRLAAVYPIIQRFKATITSDPLGVTQTWIGSDICSYRGFYCDSPPDNSSATALASVDFNGFGLAAPSVDGFIDNLPDLALFHANSNNFSGTISPNISNLPFIYELDLSNNKFSGEFPASVLQISGLTFLDLRFNFFSGTVPSQVFKQTLDVLFINNNNFMQKLPAEIGSTPAFYLTFANNKFTGPIPRSIGNASSTLIEVLFLNNQLTGCLPYELGFLRNATVIDAGQNRLTGPLPCSLGCLEKIEQLSFAGNLLFGVVPEAVCKVASLVNLSLANNYFTMVGPVCRRLIKSGVLDLKKNCVPYLPDQRSTAECALFFRHPRYCPYLASYNIIPCKLPPYHGYAPPRHSPRPNRRLVSYSALERRILR</sequence>
<keyword evidence="4" id="KW-0677">Repeat</keyword>
<feature type="chain" id="PRO_5015305118" evidence="5">
    <location>
        <begin position="26"/>
        <end position="419"/>
    </location>
</feature>
<reference evidence="7" key="2">
    <citation type="journal article" date="2018" name="BMC Genomics">
        <title>A manually annotated Actinidia chinensis var. chinensis (kiwifruit) genome highlights the challenges associated with draft genomes and gene prediction in plants.</title>
        <authorList>
            <person name="Pilkington S.M."/>
            <person name="Crowhurst R."/>
            <person name="Hilario E."/>
            <person name="Nardozza S."/>
            <person name="Fraser L."/>
            <person name="Peng Y."/>
            <person name="Gunaseelan K."/>
            <person name="Simpson R."/>
            <person name="Tahir J."/>
            <person name="Deroles S.C."/>
            <person name="Templeton K."/>
            <person name="Luo Z."/>
            <person name="Davy M."/>
            <person name="Cheng C."/>
            <person name="McNeilage M."/>
            <person name="Scaglione D."/>
            <person name="Liu Y."/>
            <person name="Zhang Q."/>
            <person name="Datson P."/>
            <person name="De Silva N."/>
            <person name="Gardiner S.E."/>
            <person name="Bassett H."/>
            <person name="Chagne D."/>
            <person name="McCallum J."/>
            <person name="Dzierzon H."/>
            <person name="Deng C."/>
            <person name="Wang Y.Y."/>
            <person name="Barron L."/>
            <person name="Manako K."/>
            <person name="Bowen J."/>
            <person name="Foster T.M."/>
            <person name="Erridge Z.A."/>
            <person name="Tiffin H."/>
            <person name="Waite C.N."/>
            <person name="Davies K.M."/>
            <person name="Grierson E.P."/>
            <person name="Laing W.A."/>
            <person name="Kirk R."/>
            <person name="Chen X."/>
            <person name="Wood M."/>
            <person name="Montefiori M."/>
            <person name="Brummell D.A."/>
            <person name="Schwinn K.E."/>
            <person name="Catanach A."/>
            <person name="Fullerton C."/>
            <person name="Li D."/>
            <person name="Meiyalaghan S."/>
            <person name="Nieuwenhuizen N."/>
            <person name="Read N."/>
            <person name="Prakash R."/>
            <person name="Hunter D."/>
            <person name="Zhang H."/>
            <person name="McKenzie M."/>
            <person name="Knabel M."/>
            <person name="Harris A."/>
            <person name="Allan A.C."/>
            <person name="Gleave A."/>
            <person name="Chen A."/>
            <person name="Janssen B.J."/>
            <person name="Plunkett B."/>
            <person name="Ampomah-Dwamena C."/>
            <person name="Voogd C."/>
            <person name="Leif D."/>
            <person name="Lafferty D."/>
            <person name="Souleyre E.J.F."/>
            <person name="Varkonyi-Gasic E."/>
            <person name="Gambi F."/>
            <person name="Hanley J."/>
            <person name="Yao J.L."/>
            <person name="Cheung J."/>
            <person name="David K.M."/>
            <person name="Warren B."/>
            <person name="Marsh K."/>
            <person name="Snowden K.C."/>
            <person name="Lin-Wang K."/>
            <person name="Brian L."/>
            <person name="Martinez-Sanchez M."/>
            <person name="Wang M."/>
            <person name="Ileperuma N."/>
            <person name="Macnee N."/>
            <person name="Campin R."/>
            <person name="McAtee P."/>
            <person name="Drummond R.S.M."/>
            <person name="Espley R.V."/>
            <person name="Ireland H.S."/>
            <person name="Wu R."/>
            <person name="Atkinson R.G."/>
            <person name="Karunairetnam S."/>
            <person name="Bulley S."/>
            <person name="Chunkath S."/>
            <person name="Hanley Z."/>
            <person name="Storey R."/>
            <person name="Thrimawithana A.H."/>
            <person name="Thomson S."/>
            <person name="David C."/>
            <person name="Testolin R."/>
            <person name="Huang H."/>
            <person name="Hellens R.P."/>
            <person name="Schaffer R.J."/>
        </authorList>
    </citation>
    <scope>NUCLEOTIDE SEQUENCE [LARGE SCALE GENOMIC DNA]</scope>
    <source>
        <strain evidence="7">cv. Red5</strain>
    </source>
</reference>